<dbReference type="EMBL" id="SPDV01000039">
    <property type="protein sequence ID" value="TFI57084.1"/>
    <property type="molecule type" value="Genomic_DNA"/>
</dbReference>
<dbReference type="SMART" id="SM01034">
    <property type="entry name" value="BLUF"/>
    <property type="match status" value="1"/>
</dbReference>
<dbReference type="GO" id="GO:0071949">
    <property type="term" value="F:FAD binding"/>
    <property type="evidence" value="ECO:0007669"/>
    <property type="project" value="InterPro"/>
</dbReference>
<evidence type="ECO:0000313" key="4">
    <source>
        <dbReference type="Proteomes" id="UP000298213"/>
    </source>
</evidence>
<dbReference type="InterPro" id="IPR007024">
    <property type="entry name" value="BLUF_domain"/>
</dbReference>
<accession>A0A4Y8ZMA5</accession>
<keyword evidence="4" id="KW-1185">Reference proteome</keyword>
<organism evidence="3 4">
    <name type="scientific">Sphingomonas parva</name>
    <dbReference type="NCBI Taxonomy" id="2555898"/>
    <lineage>
        <taxon>Bacteria</taxon>
        <taxon>Pseudomonadati</taxon>
        <taxon>Pseudomonadota</taxon>
        <taxon>Alphaproteobacteria</taxon>
        <taxon>Sphingomonadales</taxon>
        <taxon>Sphingomonadaceae</taxon>
        <taxon>Sphingomonas</taxon>
    </lineage>
</organism>
<gene>
    <name evidence="3" type="ORF">E2493_16775</name>
</gene>
<dbReference type="InterPro" id="IPR036046">
    <property type="entry name" value="Acylphosphatase-like_dom_sf"/>
</dbReference>
<evidence type="ECO:0000313" key="3">
    <source>
        <dbReference type="EMBL" id="TFI57084.1"/>
    </source>
</evidence>
<proteinExistence type="predicted"/>
<comment type="caution">
    <text evidence="3">The sequence shown here is derived from an EMBL/GenBank/DDBJ whole genome shotgun (WGS) entry which is preliminary data.</text>
</comment>
<protein>
    <recommendedName>
        <fullName evidence="2">BLUF domain-containing protein</fullName>
    </recommendedName>
</protein>
<name>A0A4Y8ZMA5_9SPHN</name>
<feature type="domain" description="BLUF" evidence="2">
    <location>
        <begin position="30"/>
        <end position="124"/>
    </location>
</feature>
<evidence type="ECO:0000256" key="1">
    <source>
        <dbReference type="SAM" id="MobiDB-lite"/>
    </source>
</evidence>
<dbReference type="Proteomes" id="UP000298213">
    <property type="component" value="Unassembled WGS sequence"/>
</dbReference>
<dbReference type="Pfam" id="PF04940">
    <property type="entry name" value="BLUF"/>
    <property type="match status" value="1"/>
</dbReference>
<sequence length="169" mass="18550">MLSETLLRKRHEGKTRTASGWRRPEEGTTLKTLLFVSASRIERTEEAEQLRAIVAAGRRRNASLGVYSALVAARGHFGEVVDGPEDHVDAVMATIAGDPRHERVKVVLEQTVAGAPPRPGMDLVYSGGSLYVARYITPLIELDRGARDQAELASQLLYMIRELARACPS</sequence>
<dbReference type="PROSITE" id="PS50925">
    <property type="entry name" value="BLUF"/>
    <property type="match status" value="1"/>
</dbReference>
<dbReference type="OrthoDB" id="196105at2"/>
<dbReference type="AlphaFoldDB" id="A0A4Y8ZMA5"/>
<dbReference type="Gene3D" id="3.30.70.100">
    <property type="match status" value="1"/>
</dbReference>
<feature type="region of interest" description="Disordered" evidence="1">
    <location>
        <begin position="1"/>
        <end position="23"/>
    </location>
</feature>
<reference evidence="3 4" key="1">
    <citation type="submission" date="2019-03" db="EMBL/GenBank/DDBJ databases">
        <title>Genome sequence of Sphingomonas sp. 17J27-24.</title>
        <authorList>
            <person name="Kim M."/>
            <person name="Maeng S."/>
            <person name="Sathiyaraj S."/>
        </authorList>
    </citation>
    <scope>NUCLEOTIDE SEQUENCE [LARGE SCALE GENOMIC DNA]</scope>
    <source>
        <strain evidence="3 4">17J27-24</strain>
    </source>
</reference>
<evidence type="ECO:0000259" key="2">
    <source>
        <dbReference type="PROSITE" id="PS50925"/>
    </source>
</evidence>
<dbReference type="GO" id="GO:0009882">
    <property type="term" value="F:blue light photoreceptor activity"/>
    <property type="evidence" value="ECO:0007669"/>
    <property type="project" value="InterPro"/>
</dbReference>
<dbReference type="SUPFAM" id="SSF54975">
    <property type="entry name" value="Acylphosphatase/BLUF domain-like"/>
    <property type="match status" value="1"/>
</dbReference>